<proteinExistence type="predicted"/>
<dbReference type="InterPro" id="IPR011990">
    <property type="entry name" value="TPR-like_helical_dom_sf"/>
</dbReference>
<dbReference type="EMBL" id="AP019860">
    <property type="protein sequence ID" value="BBM83670.1"/>
    <property type="molecule type" value="Genomic_DNA"/>
</dbReference>
<name>A0A5S9IMB5_UABAM</name>
<protein>
    <recommendedName>
        <fullName evidence="4">Outer membrane lipoprotein BamD-like domain-containing protein</fullName>
    </recommendedName>
</protein>
<reference evidence="2 3" key="1">
    <citation type="submission" date="2019-08" db="EMBL/GenBank/DDBJ databases">
        <title>Complete genome sequence of Candidatus Uab amorphum.</title>
        <authorList>
            <person name="Shiratori T."/>
            <person name="Suzuki S."/>
            <person name="Kakizawa Y."/>
            <person name="Ishida K."/>
        </authorList>
    </citation>
    <scope>NUCLEOTIDE SEQUENCE [LARGE SCALE GENOMIC DNA]</scope>
    <source>
        <strain evidence="2 3">SRT547</strain>
    </source>
</reference>
<dbReference type="Gene3D" id="1.25.40.10">
    <property type="entry name" value="Tetratricopeptide repeat domain"/>
    <property type="match status" value="3"/>
</dbReference>
<gene>
    <name evidence="2" type="ORF">UABAM_02023</name>
</gene>
<evidence type="ECO:0000256" key="1">
    <source>
        <dbReference type="SAM" id="SignalP"/>
    </source>
</evidence>
<evidence type="ECO:0000313" key="3">
    <source>
        <dbReference type="Proteomes" id="UP000326354"/>
    </source>
</evidence>
<evidence type="ECO:0008006" key="4">
    <source>
        <dbReference type="Google" id="ProtNLM"/>
    </source>
</evidence>
<organism evidence="2 3">
    <name type="scientific">Uabimicrobium amorphum</name>
    <dbReference type="NCBI Taxonomy" id="2596890"/>
    <lineage>
        <taxon>Bacteria</taxon>
        <taxon>Pseudomonadati</taxon>
        <taxon>Planctomycetota</taxon>
        <taxon>Candidatus Uabimicrobiia</taxon>
        <taxon>Candidatus Uabimicrobiales</taxon>
        <taxon>Candidatus Uabimicrobiaceae</taxon>
        <taxon>Candidatus Uabimicrobium</taxon>
    </lineage>
</organism>
<keyword evidence="1" id="KW-0732">Signal</keyword>
<keyword evidence="3" id="KW-1185">Reference proteome</keyword>
<feature type="chain" id="PRO_5025018011" description="Outer membrane lipoprotein BamD-like domain-containing protein" evidence="1">
    <location>
        <begin position="20"/>
        <end position="362"/>
    </location>
</feature>
<dbReference type="PROSITE" id="PS51257">
    <property type="entry name" value="PROKAR_LIPOPROTEIN"/>
    <property type="match status" value="1"/>
</dbReference>
<dbReference type="Proteomes" id="UP000326354">
    <property type="component" value="Chromosome"/>
</dbReference>
<evidence type="ECO:0000313" key="2">
    <source>
        <dbReference type="EMBL" id="BBM83670.1"/>
    </source>
</evidence>
<dbReference type="RefSeq" id="WP_173013233.1">
    <property type="nucleotide sequence ID" value="NZ_AP019860.1"/>
</dbReference>
<dbReference type="AlphaFoldDB" id="A0A5S9IMB5"/>
<feature type="signal peptide" evidence="1">
    <location>
        <begin position="1"/>
        <end position="19"/>
    </location>
</feature>
<dbReference type="SUPFAM" id="SSF48452">
    <property type="entry name" value="TPR-like"/>
    <property type="match status" value="2"/>
</dbReference>
<sequence>MRKLRYLVFVCVVTACAFADTIYFKNGTSRSDVRVLSESNTKVSYELRNRSISVKTETVDFIEHSDGPQELVAGKGAINKGDYEGAVALLNSAAEVASMPPAAGPWFEVYNNYFLGKAYQSWADSDPQQSDLYKTAIKHYETAAKPGSRYLYECYFGIAQSYLNLKNYSKASTYLTKLESDAGSNNSDYWKIQAMLWQGHKSAEQKSFTTAISKYQRAQTLAGKKELNTLSREAGVAIGNCYIQDNKFSQAKSHFETMRGSADGDVEIIAAAENGLAMSLLQEGKVADARRRALNVILKYFAAEEERAQALYIAGLCYEKATKEKRHLKRAQACYQFLTKGYPGNPWTIKALRRLQKIARQE</sequence>
<dbReference type="KEGG" id="uam:UABAM_02023"/>
<accession>A0A5S9IMB5</accession>